<protein>
    <recommendedName>
        <fullName evidence="9">Periplasmic chaperone PpiD</fullName>
    </recommendedName>
    <alternativeName>
        <fullName evidence="10">Periplasmic folding chaperone</fullName>
    </alternativeName>
</protein>
<proteinExistence type="inferred from homology"/>
<dbReference type="RefSeq" id="WP_226766988.1">
    <property type="nucleotide sequence ID" value="NZ_BAAAEO010000003.1"/>
</dbReference>
<evidence type="ECO:0000259" key="13">
    <source>
        <dbReference type="PROSITE" id="PS50198"/>
    </source>
</evidence>
<dbReference type="SUPFAM" id="SSF54534">
    <property type="entry name" value="FKBP-like"/>
    <property type="match status" value="1"/>
</dbReference>
<organism evidence="14 15">
    <name type="scientific">Rheinheimera aquimaris</name>
    <dbReference type="NCBI Taxonomy" id="412437"/>
    <lineage>
        <taxon>Bacteria</taxon>
        <taxon>Pseudomonadati</taxon>
        <taxon>Pseudomonadota</taxon>
        <taxon>Gammaproteobacteria</taxon>
        <taxon>Chromatiales</taxon>
        <taxon>Chromatiaceae</taxon>
        <taxon>Rheinheimera</taxon>
    </lineage>
</organism>
<dbReference type="GO" id="GO:0016853">
    <property type="term" value="F:isomerase activity"/>
    <property type="evidence" value="ECO:0007669"/>
    <property type="project" value="UniProtKB-KW"/>
</dbReference>
<dbReference type="PANTHER" id="PTHR47529:SF1">
    <property type="entry name" value="PERIPLASMIC CHAPERONE PPID"/>
    <property type="match status" value="1"/>
</dbReference>
<evidence type="ECO:0000256" key="5">
    <source>
        <dbReference type="ARBA" id="ARBA00022989"/>
    </source>
</evidence>
<evidence type="ECO:0000256" key="1">
    <source>
        <dbReference type="ARBA" id="ARBA00004382"/>
    </source>
</evidence>
<comment type="caution">
    <text evidence="14">The sequence shown here is derived from an EMBL/GenBank/DDBJ whole genome shotgun (WGS) entry which is preliminary data.</text>
</comment>
<dbReference type="PROSITE" id="PS50198">
    <property type="entry name" value="PPIC_PPIASE_2"/>
    <property type="match status" value="1"/>
</dbReference>
<sequence length="636" mass="69908">MLEKIREGSQGIIAKSILGLVILTFALAGVGSYLNTPADTHVAEVNGEKISREDFEQAFQNGRARMQQQFGEMYAALAADSNYMNNFRSEVLESLIDQALQKQLAVSLGLRVSDEQIRDAIRNMTEFQVDGQFNNDRYIALLRQAGYQPEQFRELIREQLSRNQLMIGLVGSEFATAKEMQALMKLQQQQRDISYIRFKAADYADSVSINDQMLQDYYTMNLSQFETEQKVAVEYIEISASALASDEQATAEEIEAYYQANKSRYVREERRQVAHIMLESEEDSADVQQQAQAILAEVEGGADFAELAKAKSADTFSAENGGVLDWLAPGDMDENFEQAAFALKQVGDVSGVVKSAYGYHIIKLVALEPEQIQPLAEVSADIAERIKQDRASAAYYELQQRLAEVSFEVPDSLEDAAEATGQKVISTPLFSRNEATEPLSAPAVMNKLFDATFIQDGLNSELIELGKEQAIVVRVTEHEPARTQSLDEVKAQVEASVRAEQSALLAKQQAEKVLADATDTGLAQQAEQLNAKLEQSPDTPRFGGTLDAEIRAKAFAMPRPQDKPAVKMVTLANGDAALVTVLAVKDADVTVAPAAAQLERLAEQQAELAFKAVIAALKAKADISRNLRAAQAEEAL</sequence>
<dbReference type="EMBL" id="BAAAEO010000003">
    <property type="protein sequence ID" value="GAA0554362.1"/>
    <property type="molecule type" value="Genomic_DNA"/>
</dbReference>
<keyword evidence="11 14" id="KW-0413">Isomerase</keyword>
<keyword evidence="7" id="KW-0143">Chaperone</keyword>
<dbReference type="PANTHER" id="PTHR47529">
    <property type="entry name" value="PEPTIDYL-PROLYL CIS-TRANS ISOMERASE D"/>
    <property type="match status" value="1"/>
</dbReference>
<dbReference type="Gene3D" id="1.10.4030.10">
    <property type="entry name" value="Porin chaperone SurA, peptide-binding domain"/>
    <property type="match status" value="1"/>
</dbReference>
<dbReference type="Proteomes" id="UP001501169">
    <property type="component" value="Unassembled WGS sequence"/>
</dbReference>
<evidence type="ECO:0000256" key="6">
    <source>
        <dbReference type="ARBA" id="ARBA00023136"/>
    </source>
</evidence>
<dbReference type="Gene3D" id="3.10.50.40">
    <property type="match status" value="1"/>
</dbReference>
<evidence type="ECO:0000256" key="10">
    <source>
        <dbReference type="ARBA" id="ARBA00042775"/>
    </source>
</evidence>
<evidence type="ECO:0000313" key="14">
    <source>
        <dbReference type="EMBL" id="GAA0554362.1"/>
    </source>
</evidence>
<evidence type="ECO:0000256" key="3">
    <source>
        <dbReference type="ARBA" id="ARBA00022519"/>
    </source>
</evidence>
<dbReference type="InterPro" id="IPR046357">
    <property type="entry name" value="PPIase_dom_sf"/>
</dbReference>
<dbReference type="SUPFAM" id="SSF109998">
    <property type="entry name" value="Triger factor/SurA peptide-binding domain-like"/>
    <property type="match status" value="1"/>
</dbReference>
<evidence type="ECO:0000256" key="12">
    <source>
        <dbReference type="SAM" id="Phobius"/>
    </source>
</evidence>
<dbReference type="Pfam" id="PF13624">
    <property type="entry name" value="SurA_N_3"/>
    <property type="match status" value="1"/>
</dbReference>
<reference evidence="14 15" key="1">
    <citation type="journal article" date="2019" name="Int. J. Syst. Evol. Microbiol.">
        <title>The Global Catalogue of Microorganisms (GCM) 10K type strain sequencing project: providing services to taxonomists for standard genome sequencing and annotation.</title>
        <authorList>
            <consortium name="The Broad Institute Genomics Platform"/>
            <consortium name="The Broad Institute Genome Sequencing Center for Infectious Disease"/>
            <person name="Wu L."/>
            <person name="Ma J."/>
        </authorList>
    </citation>
    <scope>NUCLEOTIDE SEQUENCE [LARGE SCALE GENOMIC DNA]</scope>
    <source>
        <strain evidence="14 15">JCM 14331</strain>
    </source>
</reference>
<keyword evidence="2" id="KW-1003">Cell membrane</keyword>
<evidence type="ECO:0000256" key="7">
    <source>
        <dbReference type="ARBA" id="ARBA00023186"/>
    </source>
</evidence>
<evidence type="ECO:0000256" key="11">
    <source>
        <dbReference type="PROSITE-ProRule" id="PRU00278"/>
    </source>
</evidence>
<dbReference type="Pfam" id="PF00639">
    <property type="entry name" value="Rotamase"/>
    <property type="match status" value="1"/>
</dbReference>
<comment type="similarity">
    <text evidence="8">Belongs to the PpiD chaperone family.</text>
</comment>
<evidence type="ECO:0000256" key="9">
    <source>
        <dbReference type="ARBA" id="ARBA00040743"/>
    </source>
</evidence>
<feature type="transmembrane region" description="Helical" evidence="12">
    <location>
        <begin position="12"/>
        <end position="34"/>
    </location>
</feature>
<accession>A0ABN1DX10</accession>
<dbReference type="InterPro" id="IPR000297">
    <property type="entry name" value="PPIase_PpiC"/>
</dbReference>
<keyword evidence="3" id="KW-0997">Cell inner membrane</keyword>
<keyword evidence="11" id="KW-0697">Rotamase</keyword>
<evidence type="ECO:0000256" key="8">
    <source>
        <dbReference type="ARBA" id="ARBA00038408"/>
    </source>
</evidence>
<evidence type="ECO:0000313" key="15">
    <source>
        <dbReference type="Proteomes" id="UP001501169"/>
    </source>
</evidence>
<dbReference type="InterPro" id="IPR052029">
    <property type="entry name" value="PpiD_chaperone"/>
</dbReference>
<keyword evidence="5 12" id="KW-1133">Transmembrane helix</keyword>
<comment type="subcellular location">
    <subcellularLocation>
        <location evidence="1">Cell inner membrane</location>
        <topology evidence="1">Single-pass type II membrane protein</topology>
        <orientation evidence="1">Periplasmic side</orientation>
    </subcellularLocation>
</comment>
<keyword evidence="6 12" id="KW-0472">Membrane</keyword>
<name>A0ABN1DX10_9GAMM</name>
<keyword evidence="15" id="KW-1185">Reference proteome</keyword>
<evidence type="ECO:0000256" key="2">
    <source>
        <dbReference type="ARBA" id="ARBA00022475"/>
    </source>
</evidence>
<keyword evidence="4 12" id="KW-0812">Transmembrane</keyword>
<gene>
    <name evidence="14" type="primary">ppiD</name>
    <name evidence="14" type="ORF">GCM10009098_22720</name>
</gene>
<feature type="domain" description="PpiC" evidence="13">
    <location>
        <begin position="268"/>
        <end position="366"/>
    </location>
</feature>
<dbReference type="InterPro" id="IPR027304">
    <property type="entry name" value="Trigger_fact/SurA_dom_sf"/>
</dbReference>
<evidence type="ECO:0000256" key="4">
    <source>
        <dbReference type="ARBA" id="ARBA00022692"/>
    </source>
</evidence>